<protein>
    <submittedName>
        <fullName evidence="2">Uncharacterized protein</fullName>
    </submittedName>
</protein>
<dbReference type="EMBL" id="LZYZ01000003">
    <property type="protein sequence ID" value="OOM13972.1"/>
    <property type="molecule type" value="Genomic_DNA"/>
</dbReference>
<evidence type="ECO:0000256" key="1">
    <source>
        <dbReference type="SAM" id="Phobius"/>
    </source>
</evidence>
<feature type="transmembrane region" description="Helical" evidence="1">
    <location>
        <begin position="109"/>
        <end position="126"/>
    </location>
</feature>
<keyword evidence="1" id="KW-1133">Transmembrane helix</keyword>
<organism evidence="2 3">
    <name type="scientific">Clostridium saccharobutylicum</name>
    <dbReference type="NCBI Taxonomy" id="169679"/>
    <lineage>
        <taxon>Bacteria</taxon>
        <taxon>Bacillati</taxon>
        <taxon>Bacillota</taxon>
        <taxon>Clostridia</taxon>
        <taxon>Eubacteriales</taxon>
        <taxon>Clostridiaceae</taxon>
        <taxon>Clostridium</taxon>
    </lineage>
</organism>
<feature type="transmembrane region" description="Helical" evidence="1">
    <location>
        <begin position="7"/>
        <end position="28"/>
    </location>
</feature>
<evidence type="ECO:0000313" key="3">
    <source>
        <dbReference type="Proteomes" id="UP000191154"/>
    </source>
</evidence>
<sequence length="131" mass="15722">MKKFNKVLRIILLMISIPYVLIYSFTIISVMDTFYYGDIFLYVSYVVMLGNIYCLFKNKVYAMSYSAFNLIFSIIIFFRSSFLSIMIFFMPHISKYIQVKDLETLSLDINFSFFICVYTILNYFTYKNQIR</sequence>
<accession>A0A1S8NC69</accession>
<dbReference type="AlphaFoldDB" id="A0A1S8NC69"/>
<proteinExistence type="predicted"/>
<dbReference type="Proteomes" id="UP000191154">
    <property type="component" value="Unassembled WGS sequence"/>
</dbReference>
<keyword evidence="1" id="KW-0472">Membrane</keyword>
<keyword evidence="1" id="KW-0812">Transmembrane</keyword>
<gene>
    <name evidence="2" type="ORF">CLOSAC_20580</name>
</gene>
<evidence type="ECO:0000313" key="2">
    <source>
        <dbReference type="EMBL" id="OOM13972.1"/>
    </source>
</evidence>
<comment type="caution">
    <text evidence="2">The sequence shown here is derived from an EMBL/GenBank/DDBJ whole genome shotgun (WGS) entry which is preliminary data.</text>
</comment>
<feature type="transmembrane region" description="Helical" evidence="1">
    <location>
        <begin position="34"/>
        <end position="56"/>
    </location>
</feature>
<feature type="transmembrane region" description="Helical" evidence="1">
    <location>
        <begin position="68"/>
        <end position="89"/>
    </location>
</feature>
<reference evidence="2 3" key="1">
    <citation type="submission" date="2016-05" db="EMBL/GenBank/DDBJ databases">
        <title>Microbial solvent formation.</title>
        <authorList>
            <person name="Poehlein A."/>
            <person name="Montoya Solano J.D."/>
            <person name="Flitsch S."/>
            <person name="Krabben P."/>
            <person name="Duerre P."/>
            <person name="Daniel R."/>
        </authorList>
    </citation>
    <scope>NUCLEOTIDE SEQUENCE [LARGE SCALE GENOMIC DNA]</scope>
    <source>
        <strain evidence="2 3">L1-8</strain>
    </source>
</reference>
<name>A0A1S8NC69_CLOSA</name>